<dbReference type="PANTHER" id="PTHR37533">
    <property type="entry name" value="FLAGELLAR HOOK-LENGTH CONTROL PROTEIN"/>
    <property type="match status" value="1"/>
</dbReference>
<dbReference type="EMBL" id="JACOPD010000006">
    <property type="protein sequence ID" value="MBC5681192.1"/>
    <property type="molecule type" value="Genomic_DNA"/>
</dbReference>
<feature type="compositionally biased region" description="Basic and acidic residues" evidence="1">
    <location>
        <begin position="209"/>
        <end position="225"/>
    </location>
</feature>
<reference evidence="3 4" key="1">
    <citation type="submission" date="2020-08" db="EMBL/GenBank/DDBJ databases">
        <title>Genome public.</title>
        <authorList>
            <person name="Liu C."/>
            <person name="Sun Q."/>
        </authorList>
    </citation>
    <scope>NUCLEOTIDE SEQUENCE [LARGE SCALE GENOMIC DNA]</scope>
    <source>
        <strain evidence="3 4">NSJ-43</strain>
    </source>
</reference>
<protein>
    <submittedName>
        <fullName evidence="3">Flagellar hook-length control protein FliK</fullName>
    </submittedName>
</protein>
<feature type="compositionally biased region" description="Basic and acidic residues" evidence="1">
    <location>
        <begin position="251"/>
        <end position="266"/>
    </location>
</feature>
<feature type="compositionally biased region" description="Polar residues" evidence="1">
    <location>
        <begin position="437"/>
        <end position="450"/>
    </location>
</feature>
<feature type="compositionally biased region" description="Basic and acidic residues" evidence="1">
    <location>
        <begin position="67"/>
        <end position="85"/>
    </location>
</feature>
<proteinExistence type="predicted"/>
<keyword evidence="3" id="KW-0966">Cell projection</keyword>
<feature type="domain" description="Flagellar hook-length control protein-like C-terminal" evidence="2">
    <location>
        <begin position="314"/>
        <end position="392"/>
    </location>
</feature>
<organism evidence="3 4">
    <name type="scientific">Lachnospira hominis</name>
    <name type="common">ex Liu et al. 2021</name>
    <dbReference type="NCBI Taxonomy" id="2763051"/>
    <lineage>
        <taxon>Bacteria</taxon>
        <taxon>Bacillati</taxon>
        <taxon>Bacillota</taxon>
        <taxon>Clostridia</taxon>
        <taxon>Lachnospirales</taxon>
        <taxon>Lachnospiraceae</taxon>
        <taxon>Lachnospira</taxon>
    </lineage>
</organism>
<evidence type="ECO:0000313" key="4">
    <source>
        <dbReference type="Proteomes" id="UP000628463"/>
    </source>
</evidence>
<dbReference type="PANTHER" id="PTHR37533:SF2">
    <property type="entry name" value="FLAGELLAR HOOK-LENGTH CONTROL PROTEIN"/>
    <property type="match status" value="1"/>
</dbReference>
<dbReference type="CDD" id="cd17470">
    <property type="entry name" value="T3SS_Flik_C"/>
    <property type="match status" value="1"/>
</dbReference>
<gene>
    <name evidence="3" type="ORF">H8S01_09485</name>
</gene>
<dbReference type="Proteomes" id="UP000628463">
    <property type="component" value="Unassembled WGS sequence"/>
</dbReference>
<name>A0ABR7G174_9FIRM</name>
<accession>A0ABR7G174</accession>
<feature type="compositionally biased region" description="Polar residues" evidence="1">
    <location>
        <begin position="267"/>
        <end position="283"/>
    </location>
</feature>
<dbReference type="Pfam" id="PF02120">
    <property type="entry name" value="Flg_hook"/>
    <property type="match status" value="1"/>
</dbReference>
<feature type="region of interest" description="Disordered" evidence="1">
    <location>
        <begin position="209"/>
        <end position="283"/>
    </location>
</feature>
<feature type="compositionally biased region" description="Polar residues" evidence="1">
    <location>
        <begin position="46"/>
        <end position="66"/>
    </location>
</feature>
<dbReference type="InterPro" id="IPR052563">
    <property type="entry name" value="FliK"/>
</dbReference>
<keyword evidence="4" id="KW-1185">Reference proteome</keyword>
<feature type="compositionally biased region" description="Acidic residues" evidence="1">
    <location>
        <begin position="424"/>
        <end position="436"/>
    </location>
</feature>
<dbReference type="InterPro" id="IPR038610">
    <property type="entry name" value="FliK-like_C_sf"/>
</dbReference>
<keyword evidence="3" id="KW-0969">Cilium</keyword>
<comment type="caution">
    <text evidence="3">The sequence shown here is derived from an EMBL/GenBank/DDBJ whole genome shotgun (WGS) entry which is preliminary data.</text>
</comment>
<sequence length="450" mass="49103">MGTVISGAQSVDNNVVPVVSSGKNQSVNGQKFGDIMAKSVGGNAGKKNSSTDTLSQNSIRTNTSSSDKNDVAEKVSSADKAKASDTNKTQNTKTDNKVAEKVDKAANEVYDKIKKTLGVSDEEIQHSMENLGLTMVDLLMPENIMQLVMDITGTQDSMQLVTDDMLSNAMKDIMDFVSLTSQQLAADLSVTPDDLKEILQSVSIDEKADKNIQTHEENGDVKEDAADSNIKDASPLEQVIAKKITTGSDSSKNDAMSEKENGHEQKQSVSSNEHVNQLASGTTTTVQSIAEEFSSVLENRGVNETDILDQIINQIKFTSDDAVKSMEIQLTPETLGKVNVLVSVREGVVTAQLNVQNEQVKKALENQMITLKENFENQGVKVESVEITVQTNAFENNQNFNNQNEQKDNTSKNRAKLNLNGLNFDDDNDDELDDEQNSMLNENSSVEYMA</sequence>
<feature type="region of interest" description="Disordered" evidence="1">
    <location>
        <begin position="38"/>
        <end position="99"/>
    </location>
</feature>
<dbReference type="Gene3D" id="3.30.750.140">
    <property type="match status" value="1"/>
</dbReference>
<evidence type="ECO:0000313" key="3">
    <source>
        <dbReference type="EMBL" id="MBC5681192.1"/>
    </source>
</evidence>
<dbReference type="RefSeq" id="WP_186837027.1">
    <property type="nucleotide sequence ID" value="NZ_JACOPD010000006.1"/>
</dbReference>
<evidence type="ECO:0000259" key="2">
    <source>
        <dbReference type="Pfam" id="PF02120"/>
    </source>
</evidence>
<evidence type="ECO:0000256" key="1">
    <source>
        <dbReference type="SAM" id="MobiDB-lite"/>
    </source>
</evidence>
<dbReference type="InterPro" id="IPR021136">
    <property type="entry name" value="Flagellar_hook_control-like_C"/>
</dbReference>
<feature type="region of interest" description="Disordered" evidence="1">
    <location>
        <begin position="418"/>
        <end position="450"/>
    </location>
</feature>
<keyword evidence="3" id="KW-0282">Flagellum</keyword>